<dbReference type="AlphaFoldDB" id="A0A0B1TGM6"/>
<evidence type="ECO:0000256" key="2">
    <source>
        <dbReference type="SAM" id="Phobius"/>
    </source>
</evidence>
<feature type="region of interest" description="Disordered" evidence="1">
    <location>
        <begin position="425"/>
        <end position="447"/>
    </location>
</feature>
<keyword evidence="2" id="KW-0812">Transmembrane</keyword>
<name>A0A0B1TGM6_OESDE</name>
<proteinExistence type="predicted"/>
<feature type="transmembrane region" description="Helical" evidence="2">
    <location>
        <begin position="87"/>
        <end position="116"/>
    </location>
</feature>
<evidence type="ECO:0000313" key="3">
    <source>
        <dbReference type="EMBL" id="KHJ96663.1"/>
    </source>
</evidence>
<organism evidence="3 4">
    <name type="scientific">Oesophagostomum dentatum</name>
    <name type="common">Nodular worm</name>
    <dbReference type="NCBI Taxonomy" id="61180"/>
    <lineage>
        <taxon>Eukaryota</taxon>
        <taxon>Metazoa</taxon>
        <taxon>Ecdysozoa</taxon>
        <taxon>Nematoda</taxon>
        <taxon>Chromadorea</taxon>
        <taxon>Rhabditida</taxon>
        <taxon>Rhabditina</taxon>
        <taxon>Rhabditomorpha</taxon>
        <taxon>Strongyloidea</taxon>
        <taxon>Strongylidae</taxon>
        <taxon>Oesophagostomum</taxon>
    </lineage>
</organism>
<dbReference type="EMBL" id="KN549614">
    <property type="protein sequence ID" value="KHJ96663.1"/>
    <property type="molecule type" value="Genomic_DNA"/>
</dbReference>
<evidence type="ECO:0000313" key="4">
    <source>
        <dbReference type="Proteomes" id="UP000053660"/>
    </source>
</evidence>
<evidence type="ECO:0000256" key="1">
    <source>
        <dbReference type="SAM" id="MobiDB-lite"/>
    </source>
</evidence>
<gene>
    <name evidence="3" type="ORF">OESDEN_03375</name>
</gene>
<dbReference type="Proteomes" id="UP000053660">
    <property type="component" value="Unassembled WGS sequence"/>
</dbReference>
<reference evidence="3 4" key="1">
    <citation type="submission" date="2014-03" db="EMBL/GenBank/DDBJ databases">
        <title>Draft genome of the hookworm Oesophagostomum dentatum.</title>
        <authorList>
            <person name="Mitreva M."/>
        </authorList>
    </citation>
    <scope>NUCLEOTIDE SEQUENCE [LARGE SCALE GENOMIC DNA]</scope>
    <source>
        <strain evidence="3 4">OD-Hann</strain>
    </source>
</reference>
<keyword evidence="2" id="KW-0472">Membrane</keyword>
<keyword evidence="2" id="KW-1133">Transmembrane helix</keyword>
<feature type="transmembrane region" description="Helical" evidence="2">
    <location>
        <begin position="43"/>
        <end position="67"/>
    </location>
</feature>
<feature type="non-terminal residue" evidence="3">
    <location>
        <position position="1"/>
    </location>
</feature>
<feature type="compositionally biased region" description="Basic and acidic residues" evidence="1">
    <location>
        <begin position="438"/>
        <end position="447"/>
    </location>
</feature>
<dbReference type="OrthoDB" id="5832223at2759"/>
<feature type="transmembrane region" description="Helical" evidence="2">
    <location>
        <begin position="176"/>
        <end position="195"/>
    </location>
</feature>
<accession>A0A0B1TGM6</accession>
<feature type="transmembrane region" description="Helical" evidence="2">
    <location>
        <begin position="145"/>
        <end position="164"/>
    </location>
</feature>
<keyword evidence="4" id="KW-1185">Reference proteome</keyword>
<sequence>LIEGHSGIGTFALEALNAYEVVHNEHCNYWICKLCDRPRNRICLSLCIVVVGILMVAVTAVIFITHFREIPSEWSCLGQFGPGTSNTWLPILLVNLCCALAATVLSYESIFVLLYLPQYKEKMDQSLAKAVGVEKNVIYKCRRDLAFTAVGPWLLTGVWLTTAISSDWVTDSSANILSLIMSSSYSICNILQSLFTTPHLYSTMTWVAMRLLPKNISPTFDAETMWSRGEVLQLGSTDRRLGLLASLRRFLKIPSKPEYIPIAKRNQLVSSWTRGYAEKRLNDSTMLITEVIYSVSAYKHAAHIMRSARFNENTRSLFVKWAIRIIRRDVEVRQKRQSLHGEELVRLLWDLHNARKTLKILNLPEPWRPLEQSDGANEGLEEYIKLCGYNLDPFQRCYIVQVDHTGNTKRFSFLRTPMDMHILENLSKGKETSGSSENGKEVQPEQR</sequence>
<protein>
    <submittedName>
        <fullName evidence="3">Uncharacterized protein</fullName>
    </submittedName>
</protein>